<dbReference type="Gene3D" id="1.10.720.30">
    <property type="entry name" value="SAP domain"/>
    <property type="match status" value="1"/>
</dbReference>
<dbReference type="Pfam" id="PF02037">
    <property type="entry name" value="SAP"/>
    <property type="match status" value="1"/>
</dbReference>
<feature type="compositionally biased region" description="Polar residues" evidence="1">
    <location>
        <begin position="19"/>
        <end position="28"/>
    </location>
</feature>
<protein>
    <recommendedName>
        <fullName evidence="2">SAP domain-containing protein</fullName>
    </recommendedName>
</protein>
<evidence type="ECO:0000313" key="3">
    <source>
        <dbReference type="EMBL" id="KAF2013700.1"/>
    </source>
</evidence>
<evidence type="ECO:0000313" key="4">
    <source>
        <dbReference type="Proteomes" id="UP000799778"/>
    </source>
</evidence>
<accession>A0A6A5XLU1</accession>
<dbReference type="RefSeq" id="XP_033382039.1">
    <property type="nucleotide sequence ID" value="XM_033528571.1"/>
</dbReference>
<proteinExistence type="predicted"/>
<sequence length="239" mass="26098">MAMQSSRVFSRAVKHAAASTKQSRSLHMTGPATFSNLLTSERPAINLPSDLAGLRAECQKQNLPTTGSKMELINRLSAHDLTGSRAFSTAYQDSKRPVTEALNISSPIRHFNTSRDLKQIKDSSTIDFTYYPDIDPDTGVEPVLRVPILPYLHSNAAEIDDVDDPVMIPTIYTAAADGTHIHAPSHLSDVTDNNSIDFEGMATTIAQHFSRSSSSGESMARQVWSDLVDDVLGPKKQQS</sequence>
<dbReference type="AlphaFoldDB" id="A0A6A5XLU1"/>
<dbReference type="InterPro" id="IPR003034">
    <property type="entry name" value="SAP_dom"/>
</dbReference>
<feature type="domain" description="SAP" evidence="2">
    <location>
        <begin position="52"/>
        <end position="79"/>
    </location>
</feature>
<dbReference type="OrthoDB" id="3993201at2759"/>
<evidence type="ECO:0000259" key="2">
    <source>
        <dbReference type="Pfam" id="PF02037"/>
    </source>
</evidence>
<dbReference type="Proteomes" id="UP000799778">
    <property type="component" value="Unassembled WGS sequence"/>
</dbReference>
<name>A0A6A5XLU1_9PLEO</name>
<keyword evidence="4" id="KW-1185">Reference proteome</keyword>
<organism evidence="3 4">
    <name type="scientific">Aaosphaeria arxii CBS 175.79</name>
    <dbReference type="NCBI Taxonomy" id="1450172"/>
    <lineage>
        <taxon>Eukaryota</taxon>
        <taxon>Fungi</taxon>
        <taxon>Dikarya</taxon>
        <taxon>Ascomycota</taxon>
        <taxon>Pezizomycotina</taxon>
        <taxon>Dothideomycetes</taxon>
        <taxon>Pleosporomycetidae</taxon>
        <taxon>Pleosporales</taxon>
        <taxon>Pleosporales incertae sedis</taxon>
        <taxon>Aaosphaeria</taxon>
    </lineage>
</organism>
<evidence type="ECO:0000256" key="1">
    <source>
        <dbReference type="SAM" id="MobiDB-lite"/>
    </source>
</evidence>
<reference evidence="3" key="1">
    <citation type="journal article" date="2020" name="Stud. Mycol.">
        <title>101 Dothideomycetes genomes: a test case for predicting lifestyles and emergence of pathogens.</title>
        <authorList>
            <person name="Haridas S."/>
            <person name="Albert R."/>
            <person name="Binder M."/>
            <person name="Bloem J."/>
            <person name="Labutti K."/>
            <person name="Salamov A."/>
            <person name="Andreopoulos B."/>
            <person name="Baker S."/>
            <person name="Barry K."/>
            <person name="Bills G."/>
            <person name="Bluhm B."/>
            <person name="Cannon C."/>
            <person name="Castanera R."/>
            <person name="Culley D."/>
            <person name="Daum C."/>
            <person name="Ezra D."/>
            <person name="Gonzalez J."/>
            <person name="Henrissat B."/>
            <person name="Kuo A."/>
            <person name="Liang C."/>
            <person name="Lipzen A."/>
            <person name="Lutzoni F."/>
            <person name="Magnuson J."/>
            <person name="Mondo S."/>
            <person name="Nolan M."/>
            <person name="Ohm R."/>
            <person name="Pangilinan J."/>
            <person name="Park H.-J."/>
            <person name="Ramirez L."/>
            <person name="Alfaro M."/>
            <person name="Sun H."/>
            <person name="Tritt A."/>
            <person name="Yoshinaga Y."/>
            <person name="Zwiers L.-H."/>
            <person name="Turgeon B."/>
            <person name="Goodwin S."/>
            <person name="Spatafora J."/>
            <person name="Crous P."/>
            <person name="Grigoriev I."/>
        </authorList>
    </citation>
    <scope>NUCLEOTIDE SEQUENCE</scope>
    <source>
        <strain evidence="3">CBS 175.79</strain>
    </source>
</reference>
<feature type="region of interest" description="Disordered" evidence="1">
    <location>
        <begin position="1"/>
        <end position="28"/>
    </location>
</feature>
<dbReference type="SUPFAM" id="SSF68906">
    <property type="entry name" value="SAP domain"/>
    <property type="match status" value="1"/>
</dbReference>
<gene>
    <name evidence="3" type="ORF">BU24DRAFT_424707</name>
</gene>
<dbReference type="EMBL" id="ML978071">
    <property type="protein sequence ID" value="KAF2013700.1"/>
    <property type="molecule type" value="Genomic_DNA"/>
</dbReference>
<dbReference type="InterPro" id="IPR036361">
    <property type="entry name" value="SAP_dom_sf"/>
</dbReference>
<dbReference type="GeneID" id="54285968"/>